<feature type="compositionally biased region" description="Basic and acidic residues" evidence="1">
    <location>
        <begin position="80"/>
        <end position="90"/>
    </location>
</feature>
<accession>A0A1I8FGF6</accession>
<dbReference type="AlphaFoldDB" id="A0A1I8FGF6"/>
<feature type="region of interest" description="Disordered" evidence="1">
    <location>
        <begin position="257"/>
        <end position="277"/>
    </location>
</feature>
<proteinExistence type="predicted"/>
<feature type="region of interest" description="Disordered" evidence="1">
    <location>
        <begin position="68"/>
        <end position="115"/>
    </location>
</feature>
<organism evidence="2 3">
    <name type="scientific">Macrostomum lignano</name>
    <dbReference type="NCBI Taxonomy" id="282301"/>
    <lineage>
        <taxon>Eukaryota</taxon>
        <taxon>Metazoa</taxon>
        <taxon>Spiralia</taxon>
        <taxon>Lophotrochozoa</taxon>
        <taxon>Platyhelminthes</taxon>
        <taxon>Rhabditophora</taxon>
        <taxon>Macrostomorpha</taxon>
        <taxon>Macrostomida</taxon>
        <taxon>Macrostomidae</taxon>
        <taxon>Macrostomum</taxon>
    </lineage>
</organism>
<keyword evidence="2" id="KW-1185">Reference proteome</keyword>
<dbReference type="WBParaSite" id="maker-unitig_33879-snap-gene-0.2-mRNA-1">
    <property type="protein sequence ID" value="maker-unitig_33879-snap-gene-0.2-mRNA-1"/>
    <property type="gene ID" value="maker-unitig_33879-snap-gene-0.2"/>
</dbReference>
<dbReference type="Proteomes" id="UP000095280">
    <property type="component" value="Unplaced"/>
</dbReference>
<reference evidence="3" key="1">
    <citation type="submission" date="2016-11" db="UniProtKB">
        <authorList>
            <consortium name="WormBaseParasite"/>
        </authorList>
    </citation>
    <scope>IDENTIFICATION</scope>
</reference>
<evidence type="ECO:0000313" key="3">
    <source>
        <dbReference type="WBParaSite" id="maker-unitig_33879-snap-gene-0.2-mRNA-1"/>
    </source>
</evidence>
<protein>
    <submittedName>
        <fullName evidence="3">DUF4378 domain-containing protein</fullName>
    </submittedName>
</protein>
<evidence type="ECO:0000256" key="1">
    <source>
        <dbReference type="SAM" id="MobiDB-lite"/>
    </source>
</evidence>
<evidence type="ECO:0000313" key="2">
    <source>
        <dbReference type="Proteomes" id="UP000095280"/>
    </source>
</evidence>
<name>A0A1I8FGF6_9PLAT</name>
<sequence>MQRSTTWFDLYHKDNARVSTVSGTWTSSLCKHTIGKMLAADNPPSCGRRIVKNGLSIQDCNRKAAGDVRLPAELSRPSRRPADGRRDSGSRDLPGQEARPARRCSRWRERSASAGTRRLATSTTWCSTSQLTDDPCWSDWLSVPATRSQRSTERIREFEVNADQPVADVFHHALEFVSSPRRSSAPRNPRVILIGPRRAAAGTPRRPCWRPKGMPVPDAILLKLLKERLCQLDCVTARLGAARLPAHPGQAEQLADAGFQPNRPKSQPTPPPDNSTFREELRDFLRLEVALRWMVNCDQDVETVFRDAGEPHRESR</sequence>